<dbReference type="RefSeq" id="XP_019620792.1">
    <property type="nucleotide sequence ID" value="XM_019765233.1"/>
</dbReference>
<protein>
    <submittedName>
        <fullName evidence="11">Uncharacterized protein LOC109467289</fullName>
    </submittedName>
</protein>
<dbReference type="GO" id="GO:0001733">
    <property type="term" value="F:galactosylceramide sulfotransferase activity"/>
    <property type="evidence" value="ECO:0007669"/>
    <property type="project" value="InterPro"/>
</dbReference>
<evidence type="ECO:0000256" key="1">
    <source>
        <dbReference type="ARBA" id="ARBA00004323"/>
    </source>
</evidence>
<dbReference type="PANTHER" id="PTHR14647">
    <property type="entry name" value="GALACTOSE-3-O-SULFOTRANSFERASE"/>
    <property type="match status" value="1"/>
</dbReference>
<evidence type="ECO:0000256" key="4">
    <source>
        <dbReference type="ARBA" id="ARBA00022692"/>
    </source>
</evidence>
<gene>
    <name evidence="11" type="primary">LOC109467289</name>
</gene>
<evidence type="ECO:0000256" key="5">
    <source>
        <dbReference type="ARBA" id="ARBA00022968"/>
    </source>
</evidence>
<dbReference type="AlphaFoldDB" id="A0A6P4YQ53"/>
<keyword evidence="8" id="KW-0472">Membrane</keyword>
<keyword evidence="10" id="KW-1185">Reference proteome</keyword>
<dbReference type="PANTHER" id="PTHR14647:SF87">
    <property type="entry name" value="PUTATIVE-RELATED"/>
    <property type="match status" value="1"/>
</dbReference>
<comment type="subcellular location">
    <subcellularLocation>
        <location evidence="1">Golgi apparatus membrane</location>
        <topology evidence="1">Single-pass type II membrane protein</topology>
    </subcellularLocation>
</comment>
<sequence>MPVGHGALSWPFPPEENEYVHMPEERYEALFHHFVYNKTWLLSKFPPETQYISILRRPFSNLKSQMNYYHLRGVLGIKRTKNPVRIFLQDPWQYRNRSQTFFPHANITWDGTRNPMTFDMGWPAERADEVEEARKYISELDEDFTLVMILEHLDESIVLLRRLMCWDLRDVLLYSSRKNSRGYPYKTYKATPEELENHRAWSAVDYMLYNTFNNSLWRKIKEQGPDFYDELKYFKRIKNDVSNFCMRTSKGHNKGNQSMVVTASKWNPEFQVDQKFCWYITRPKAIYLDLEIKGRGYTKKEMDYAVMTLIYNYRLLRMGMPSYKNLGEARAAGIRGIGGGPGKMRVKSKAPRMKLRKLLVYGLLTGVSTTLLLFTVHQSYVPNTSYLNTERRNNRFQVNIPTHDTLRTQDKDTFSRSCAPRRKFVFIRTHKTGSTTTINIFQRYAIYNKLNVLMPVGQGALSWPFPPEENEYVHMPEEKYEALFHHFVYNKTWLLSKFSPETQYISIVRKPFSHLKSQINYFHLPKTLGIQHSNNPVKKFLQDPWKFRSRSETFFPHVNITWDGTRNPMTFDMGWPAERADEEEEASKYISELDADFTIVMILEHLDESIVLLRRLMCWELRDVLLYSKRKNSRGYPYKTYKATPEELENHRAWSAVDYMLYNTFNNSLWRKIKEQGPGFYDELKYFKRIKHDVSNFCTRTMTVQNGGNQSMVVTASKWNPEFQVDQEFCWYITRTKAFYMDREIKGRKYTKKEMDYSVMTLIYNYRLLHMGLPSYKNLGEARAAGIKNLQRKRIRIEKAP</sequence>
<dbReference type="Gene3D" id="3.40.50.300">
    <property type="entry name" value="P-loop containing nucleotide triphosphate hydrolases"/>
    <property type="match status" value="2"/>
</dbReference>
<dbReference type="Proteomes" id="UP000515135">
    <property type="component" value="Unplaced"/>
</dbReference>
<keyword evidence="5" id="KW-0735">Signal-anchor</keyword>
<dbReference type="GeneID" id="109467289"/>
<comment type="similarity">
    <text evidence="2">Belongs to the galactose-3-O-sulfotransferase family.</text>
</comment>
<dbReference type="OrthoDB" id="10125991at2759"/>
<accession>A0A6P4YQ53</accession>
<dbReference type="Pfam" id="PF06990">
    <property type="entry name" value="Gal-3-0_sulfotr"/>
    <property type="match status" value="2"/>
</dbReference>
<evidence type="ECO:0000256" key="7">
    <source>
        <dbReference type="ARBA" id="ARBA00023034"/>
    </source>
</evidence>
<keyword evidence="9" id="KW-0325">Glycoprotein</keyword>
<evidence type="ECO:0000313" key="11">
    <source>
        <dbReference type="RefSeq" id="XP_019620792.1"/>
    </source>
</evidence>
<keyword evidence="3" id="KW-0808">Transferase</keyword>
<evidence type="ECO:0000256" key="8">
    <source>
        <dbReference type="ARBA" id="ARBA00023136"/>
    </source>
</evidence>
<name>A0A6P4YQ53_BRABE</name>
<evidence type="ECO:0000313" key="10">
    <source>
        <dbReference type="Proteomes" id="UP000515135"/>
    </source>
</evidence>
<dbReference type="InterPro" id="IPR027417">
    <property type="entry name" value="P-loop_NTPase"/>
</dbReference>
<proteinExistence type="inferred from homology"/>
<dbReference type="GO" id="GO:0009247">
    <property type="term" value="P:glycolipid biosynthetic process"/>
    <property type="evidence" value="ECO:0007669"/>
    <property type="project" value="InterPro"/>
</dbReference>
<dbReference type="InterPro" id="IPR009729">
    <property type="entry name" value="Gal-3-0_sulfotransfrase"/>
</dbReference>
<dbReference type="GO" id="GO:0000139">
    <property type="term" value="C:Golgi membrane"/>
    <property type="evidence" value="ECO:0007669"/>
    <property type="project" value="UniProtKB-SubCell"/>
</dbReference>
<keyword evidence="7" id="KW-0333">Golgi apparatus</keyword>
<evidence type="ECO:0000256" key="2">
    <source>
        <dbReference type="ARBA" id="ARBA00008124"/>
    </source>
</evidence>
<keyword evidence="6" id="KW-1133">Transmembrane helix</keyword>
<evidence type="ECO:0000256" key="9">
    <source>
        <dbReference type="ARBA" id="ARBA00023180"/>
    </source>
</evidence>
<evidence type="ECO:0000256" key="6">
    <source>
        <dbReference type="ARBA" id="ARBA00022989"/>
    </source>
</evidence>
<reference evidence="11" key="1">
    <citation type="submission" date="2025-08" db="UniProtKB">
        <authorList>
            <consortium name="RefSeq"/>
        </authorList>
    </citation>
    <scope>IDENTIFICATION</scope>
    <source>
        <tissue evidence="11">Gonad</tissue>
    </source>
</reference>
<organism evidence="10 11">
    <name type="scientific">Branchiostoma belcheri</name>
    <name type="common">Amphioxus</name>
    <dbReference type="NCBI Taxonomy" id="7741"/>
    <lineage>
        <taxon>Eukaryota</taxon>
        <taxon>Metazoa</taxon>
        <taxon>Chordata</taxon>
        <taxon>Cephalochordata</taxon>
        <taxon>Leptocardii</taxon>
        <taxon>Amphioxiformes</taxon>
        <taxon>Branchiostomatidae</taxon>
        <taxon>Branchiostoma</taxon>
    </lineage>
</organism>
<evidence type="ECO:0000256" key="3">
    <source>
        <dbReference type="ARBA" id="ARBA00022679"/>
    </source>
</evidence>
<dbReference type="KEGG" id="bbel:109467289"/>
<keyword evidence="4" id="KW-0812">Transmembrane</keyword>